<protein>
    <submittedName>
        <fullName evidence="2">Uncharacterized protein</fullName>
    </submittedName>
</protein>
<reference evidence="2" key="1">
    <citation type="journal article" date="2022" name="bioRxiv">
        <title>Sequencing and chromosome-scale assembly of the giantPleurodeles waltlgenome.</title>
        <authorList>
            <person name="Brown T."/>
            <person name="Elewa A."/>
            <person name="Iarovenko S."/>
            <person name="Subramanian E."/>
            <person name="Araus A.J."/>
            <person name="Petzold A."/>
            <person name="Susuki M."/>
            <person name="Suzuki K.-i.T."/>
            <person name="Hayashi T."/>
            <person name="Toyoda A."/>
            <person name="Oliveira C."/>
            <person name="Osipova E."/>
            <person name="Leigh N.D."/>
            <person name="Simon A."/>
            <person name="Yun M.H."/>
        </authorList>
    </citation>
    <scope>NUCLEOTIDE SEQUENCE</scope>
    <source>
        <strain evidence="2">20211129_DDA</strain>
        <tissue evidence="2">Liver</tissue>
    </source>
</reference>
<dbReference type="EMBL" id="JANPWB010000002">
    <property type="protein sequence ID" value="KAJ1210579.1"/>
    <property type="molecule type" value="Genomic_DNA"/>
</dbReference>
<organism evidence="2 3">
    <name type="scientific">Pleurodeles waltl</name>
    <name type="common">Iberian ribbed newt</name>
    <dbReference type="NCBI Taxonomy" id="8319"/>
    <lineage>
        <taxon>Eukaryota</taxon>
        <taxon>Metazoa</taxon>
        <taxon>Chordata</taxon>
        <taxon>Craniata</taxon>
        <taxon>Vertebrata</taxon>
        <taxon>Euteleostomi</taxon>
        <taxon>Amphibia</taxon>
        <taxon>Batrachia</taxon>
        <taxon>Caudata</taxon>
        <taxon>Salamandroidea</taxon>
        <taxon>Salamandridae</taxon>
        <taxon>Pleurodelinae</taxon>
        <taxon>Pleurodeles</taxon>
    </lineage>
</organism>
<accession>A0AAV7WET4</accession>
<evidence type="ECO:0000256" key="1">
    <source>
        <dbReference type="SAM" id="MobiDB-lite"/>
    </source>
</evidence>
<evidence type="ECO:0000313" key="3">
    <source>
        <dbReference type="Proteomes" id="UP001066276"/>
    </source>
</evidence>
<proteinExistence type="predicted"/>
<dbReference type="AlphaFoldDB" id="A0AAV7WET4"/>
<feature type="compositionally biased region" description="Basic residues" evidence="1">
    <location>
        <begin position="21"/>
        <end position="30"/>
    </location>
</feature>
<name>A0AAV7WET4_PLEWA</name>
<sequence length="150" mass="16265">MAARKGSQGHLEPGKIAHTAAQRKGKRHWKPTSDIPTMVDGVPKEEVLKPTGEHIADLGNLPELTGWQVEGGPTREEFCKVQKECPIVEGLGQQATAQVAGEASGDYHIYWENDLLYSEPKAPAIGAARVLVVPHCYRVFLLGLAHGIPL</sequence>
<comment type="caution">
    <text evidence="2">The sequence shown here is derived from an EMBL/GenBank/DDBJ whole genome shotgun (WGS) entry which is preliminary data.</text>
</comment>
<evidence type="ECO:0000313" key="2">
    <source>
        <dbReference type="EMBL" id="KAJ1210579.1"/>
    </source>
</evidence>
<dbReference type="Proteomes" id="UP001066276">
    <property type="component" value="Chromosome 1_2"/>
</dbReference>
<keyword evidence="3" id="KW-1185">Reference proteome</keyword>
<gene>
    <name evidence="2" type="ORF">NDU88_005941</name>
</gene>
<feature type="region of interest" description="Disordered" evidence="1">
    <location>
        <begin position="1"/>
        <end position="39"/>
    </location>
</feature>